<accession>A0A0M6YDB8</accession>
<organism evidence="1 2">
    <name type="scientific">Roseibium aggregatum</name>
    <dbReference type="NCBI Taxonomy" id="187304"/>
    <lineage>
        <taxon>Bacteria</taxon>
        <taxon>Pseudomonadati</taxon>
        <taxon>Pseudomonadota</taxon>
        <taxon>Alphaproteobacteria</taxon>
        <taxon>Hyphomicrobiales</taxon>
        <taxon>Stappiaceae</taxon>
        <taxon>Roseibium</taxon>
    </lineage>
</organism>
<dbReference type="OrthoDB" id="7860646at2"/>
<protein>
    <submittedName>
        <fullName evidence="1">Uncharacterized protein</fullName>
    </submittedName>
</protein>
<dbReference type="EMBL" id="CXST01000013">
    <property type="protein sequence ID" value="CTQ47678.1"/>
    <property type="molecule type" value="Genomic_DNA"/>
</dbReference>
<gene>
    <name evidence="1" type="ORF">LAL4801_06140</name>
</gene>
<evidence type="ECO:0000313" key="2">
    <source>
        <dbReference type="Proteomes" id="UP000048926"/>
    </source>
</evidence>
<proteinExistence type="predicted"/>
<keyword evidence="2" id="KW-1185">Reference proteome</keyword>
<reference evidence="2" key="1">
    <citation type="submission" date="2015-07" db="EMBL/GenBank/DDBJ databases">
        <authorList>
            <person name="Rodrigo-Torres Lidia"/>
            <person name="Arahal R.David."/>
        </authorList>
    </citation>
    <scope>NUCLEOTIDE SEQUENCE [LARGE SCALE GENOMIC DNA]</scope>
    <source>
        <strain evidence="2">CECT 4801</strain>
    </source>
</reference>
<sequence>MLKTKTIPSVDANAADYWPSVRRKAKFDNALRLAGERFDNIRVGRIYEAWVGEVSSMVRSVAIQCQILAADDYREFRELAAARFGMPELCSNDEIIQTEAFDAIQEAHESLYGGMRS</sequence>
<evidence type="ECO:0000313" key="1">
    <source>
        <dbReference type="EMBL" id="CTQ47678.1"/>
    </source>
</evidence>
<name>A0A0M6YDB8_9HYPH</name>
<dbReference type="Proteomes" id="UP000048926">
    <property type="component" value="Unassembled WGS sequence"/>
</dbReference>
<dbReference type="RefSeq" id="WP_055661677.1">
    <property type="nucleotide sequence ID" value="NZ_CXST01000013.1"/>
</dbReference>
<dbReference type="AlphaFoldDB" id="A0A0M6YDB8"/>